<dbReference type="InterPro" id="IPR044015">
    <property type="entry name" value="FBPase_C_dom"/>
</dbReference>
<feature type="binding site" evidence="12">
    <location>
        <position position="290"/>
    </location>
    <ligand>
        <name>Mg(2+)</name>
        <dbReference type="ChEBI" id="CHEBI:18420"/>
        <label>2</label>
    </ligand>
</feature>
<dbReference type="HAMAP" id="MF_01855">
    <property type="entry name" value="FBPase_class1"/>
    <property type="match status" value="1"/>
</dbReference>
<dbReference type="PIRSF" id="PIRSF500210">
    <property type="entry name" value="FBPtase"/>
    <property type="match status" value="1"/>
</dbReference>
<dbReference type="NCBIfam" id="NF006780">
    <property type="entry name" value="PRK09293.1-4"/>
    <property type="match status" value="1"/>
</dbReference>
<dbReference type="GO" id="GO:0030388">
    <property type="term" value="P:fructose 1,6-bisphosphate metabolic process"/>
    <property type="evidence" value="ECO:0007669"/>
    <property type="project" value="TreeGrafter"/>
</dbReference>
<evidence type="ECO:0000259" key="15">
    <source>
        <dbReference type="Pfam" id="PF18913"/>
    </source>
</evidence>
<dbReference type="InterPro" id="IPR028343">
    <property type="entry name" value="FBPtase"/>
</dbReference>
<feature type="binding site" evidence="12">
    <location>
        <position position="106"/>
    </location>
    <ligand>
        <name>Mg(2+)</name>
        <dbReference type="ChEBI" id="CHEBI:18420"/>
        <label>1</label>
    </ligand>
</feature>
<protein>
    <recommendedName>
        <fullName evidence="10 12">Fructose-1,6-bisphosphatase class 1</fullName>
        <shortName evidence="12">FBPase class 1</shortName>
        <ecNumber evidence="3 12">3.1.3.11</ecNumber>
    </recommendedName>
    <alternativeName>
        <fullName evidence="11 12">D-fructose-1,6-bisphosphate 1-phosphohydrolase class 1</fullName>
    </alternativeName>
</protein>
<evidence type="ECO:0000313" key="16">
    <source>
        <dbReference type="EMBL" id="EGJ66894.1"/>
    </source>
</evidence>
<gene>
    <name evidence="12" type="primary">fbp</name>
    <name evidence="16" type="ORF">HMPREF0022_03416</name>
</gene>
<dbReference type="Proteomes" id="UP000003204">
    <property type="component" value="Unassembled WGS sequence"/>
</dbReference>
<feature type="binding site" evidence="12">
    <location>
        <position position="125"/>
    </location>
    <ligand>
        <name>Mg(2+)</name>
        <dbReference type="ChEBI" id="CHEBI:18420"/>
        <label>2</label>
    </ligand>
</feature>
<evidence type="ECO:0000259" key="14">
    <source>
        <dbReference type="Pfam" id="PF00316"/>
    </source>
</evidence>
<dbReference type="GO" id="GO:0005829">
    <property type="term" value="C:cytosol"/>
    <property type="evidence" value="ECO:0007669"/>
    <property type="project" value="TreeGrafter"/>
</dbReference>
<comment type="subunit">
    <text evidence="12">Homotetramer.</text>
</comment>
<dbReference type="CDD" id="cd00354">
    <property type="entry name" value="FBPase"/>
    <property type="match status" value="1"/>
</dbReference>
<dbReference type="PANTHER" id="PTHR11556">
    <property type="entry name" value="FRUCTOSE-1,6-BISPHOSPHATASE-RELATED"/>
    <property type="match status" value="1"/>
</dbReference>
<organism evidence="16 17">
    <name type="scientific">Acinetobacter baumannii 6014059</name>
    <dbReference type="NCBI Taxonomy" id="525242"/>
    <lineage>
        <taxon>Bacteria</taxon>
        <taxon>Pseudomonadati</taxon>
        <taxon>Pseudomonadota</taxon>
        <taxon>Gammaproteobacteria</taxon>
        <taxon>Moraxellales</taxon>
        <taxon>Moraxellaceae</taxon>
        <taxon>Acinetobacter</taxon>
        <taxon>Acinetobacter calcoaceticus/baumannii complex</taxon>
    </lineage>
</organism>
<accession>A0A828SNA9</accession>
<evidence type="ECO:0000256" key="2">
    <source>
        <dbReference type="ARBA" id="ARBA00010941"/>
    </source>
</evidence>
<dbReference type="SUPFAM" id="SSF56655">
    <property type="entry name" value="Carbohydrate phosphatase"/>
    <property type="match status" value="1"/>
</dbReference>
<evidence type="ECO:0000256" key="13">
    <source>
        <dbReference type="RuleBase" id="RU000508"/>
    </source>
</evidence>
<keyword evidence="7 12" id="KW-0460">Magnesium</keyword>
<proteinExistence type="inferred from homology"/>
<feature type="domain" description="Fructose-1-6-bisphosphatase class 1 C-terminal" evidence="15">
    <location>
        <begin position="210"/>
        <end position="340"/>
    </location>
</feature>
<comment type="catalytic activity">
    <reaction evidence="1 12">
        <text>beta-D-fructose 1,6-bisphosphate + H2O = beta-D-fructose 6-phosphate + phosphate</text>
        <dbReference type="Rhea" id="RHEA:11064"/>
        <dbReference type="ChEBI" id="CHEBI:15377"/>
        <dbReference type="ChEBI" id="CHEBI:32966"/>
        <dbReference type="ChEBI" id="CHEBI:43474"/>
        <dbReference type="ChEBI" id="CHEBI:57634"/>
        <dbReference type="EC" id="3.1.3.11"/>
    </reaction>
</comment>
<dbReference type="GO" id="GO:0005986">
    <property type="term" value="P:sucrose biosynthetic process"/>
    <property type="evidence" value="ECO:0007669"/>
    <property type="project" value="TreeGrafter"/>
</dbReference>
<dbReference type="PANTHER" id="PTHR11556:SF35">
    <property type="entry name" value="SEDOHEPTULOSE-1,7-BISPHOSPHATASE, CHLOROPLASTIC"/>
    <property type="match status" value="1"/>
</dbReference>
<dbReference type="AlphaFoldDB" id="A0A828SNA9"/>
<dbReference type="Gene3D" id="3.40.190.80">
    <property type="match status" value="1"/>
</dbReference>
<dbReference type="PRINTS" id="PR00115">
    <property type="entry name" value="F16BPHPHTASE"/>
</dbReference>
<dbReference type="FunFam" id="3.30.540.10:FF:000002">
    <property type="entry name" value="Fructose-1,6-bisphosphatase class 1"/>
    <property type="match status" value="1"/>
</dbReference>
<evidence type="ECO:0000256" key="1">
    <source>
        <dbReference type="ARBA" id="ARBA00001273"/>
    </source>
</evidence>
<dbReference type="Gene3D" id="3.30.540.10">
    <property type="entry name" value="Fructose-1,6-Bisphosphatase, subunit A, domain 1"/>
    <property type="match status" value="1"/>
</dbReference>
<dbReference type="Pfam" id="PF00316">
    <property type="entry name" value="FBPase"/>
    <property type="match status" value="1"/>
</dbReference>
<dbReference type="InterPro" id="IPR033391">
    <property type="entry name" value="FBPase_N"/>
</dbReference>
<comment type="subcellular location">
    <subcellularLocation>
        <location evidence="12">Cytoplasm</location>
    </subcellularLocation>
</comment>
<evidence type="ECO:0000256" key="5">
    <source>
        <dbReference type="ARBA" id="ARBA00022723"/>
    </source>
</evidence>
<dbReference type="PIRSF" id="PIRSF000904">
    <property type="entry name" value="FBPtase_SBPase"/>
    <property type="match status" value="1"/>
</dbReference>
<comment type="cofactor">
    <cofactor evidence="12">
        <name>Mg(2+)</name>
        <dbReference type="ChEBI" id="CHEBI:18420"/>
    </cofactor>
    <text evidence="12">Binds 2 magnesium ions per subunit.</text>
</comment>
<evidence type="ECO:0000313" key="17">
    <source>
        <dbReference type="Proteomes" id="UP000003204"/>
    </source>
</evidence>
<feature type="binding site" evidence="12">
    <location>
        <begin position="128"/>
        <end position="131"/>
    </location>
    <ligand>
        <name>substrate</name>
    </ligand>
</feature>
<feature type="binding site" evidence="12">
    <location>
        <position position="128"/>
    </location>
    <ligand>
        <name>Mg(2+)</name>
        <dbReference type="ChEBI" id="CHEBI:18420"/>
        <label>2</label>
    </ligand>
</feature>
<dbReference type="EMBL" id="ACYS02000188">
    <property type="protein sequence ID" value="EGJ66894.1"/>
    <property type="molecule type" value="Genomic_DNA"/>
</dbReference>
<dbReference type="GO" id="GO:0000287">
    <property type="term" value="F:magnesium ion binding"/>
    <property type="evidence" value="ECO:0007669"/>
    <property type="project" value="UniProtKB-UniRule"/>
</dbReference>
<evidence type="ECO:0000256" key="10">
    <source>
        <dbReference type="ARBA" id="ARBA00072069"/>
    </source>
</evidence>
<feature type="domain" description="Fructose-1-6-bisphosphatase class I N-terminal" evidence="14">
    <location>
        <begin position="29"/>
        <end position="203"/>
    </location>
</feature>
<feature type="binding site" evidence="12">
    <location>
        <position position="127"/>
    </location>
    <ligand>
        <name>Mg(2+)</name>
        <dbReference type="ChEBI" id="CHEBI:18420"/>
        <label>1</label>
    </ligand>
</feature>
<evidence type="ECO:0000256" key="9">
    <source>
        <dbReference type="ARBA" id="ARBA00024331"/>
    </source>
</evidence>
<dbReference type="GO" id="GO:0006002">
    <property type="term" value="P:fructose 6-phosphate metabolic process"/>
    <property type="evidence" value="ECO:0007669"/>
    <property type="project" value="TreeGrafter"/>
</dbReference>
<comment type="caution">
    <text evidence="12">Lacks conserved residue(s) required for the propagation of feature annotation.</text>
</comment>
<dbReference type="EC" id="3.1.3.11" evidence="3 12"/>
<evidence type="ECO:0000256" key="11">
    <source>
        <dbReference type="ARBA" id="ARBA00081210"/>
    </source>
</evidence>
<feature type="binding site" evidence="12">
    <location>
        <position position="125"/>
    </location>
    <ligand>
        <name>Mg(2+)</name>
        <dbReference type="ChEBI" id="CHEBI:18420"/>
        <label>1</label>
    </ligand>
</feature>
<dbReference type="GO" id="GO:0042132">
    <property type="term" value="F:fructose 1,6-bisphosphate 1-phosphatase activity"/>
    <property type="evidence" value="ECO:0007669"/>
    <property type="project" value="UniProtKB-UniRule"/>
</dbReference>
<keyword evidence="5 12" id="KW-0479">Metal-binding</keyword>
<comment type="similarity">
    <text evidence="2 12 13">Belongs to the FBPase class 1 family.</text>
</comment>
<comment type="caution">
    <text evidence="16">The sequence shown here is derived from an EMBL/GenBank/DDBJ whole genome shotgun (WGS) entry which is preliminary data.</text>
</comment>
<evidence type="ECO:0000256" key="7">
    <source>
        <dbReference type="ARBA" id="ARBA00022842"/>
    </source>
</evidence>
<evidence type="ECO:0000256" key="4">
    <source>
        <dbReference type="ARBA" id="ARBA00022490"/>
    </source>
</evidence>
<dbReference type="GO" id="GO:0006094">
    <property type="term" value="P:gluconeogenesis"/>
    <property type="evidence" value="ECO:0007669"/>
    <property type="project" value="UniProtKB-UniRule"/>
</dbReference>
<feature type="binding site" evidence="12">
    <location>
        <position position="218"/>
    </location>
    <ligand>
        <name>substrate</name>
    </ligand>
</feature>
<reference evidence="16 17" key="1">
    <citation type="submission" date="2011-04" db="EMBL/GenBank/DDBJ databases">
        <authorList>
            <person name="Weinstock G."/>
            <person name="Sodergren E."/>
            <person name="Clifton S."/>
            <person name="Fulton L."/>
            <person name="Fulton B."/>
            <person name="Courtney L."/>
            <person name="Fronick C."/>
            <person name="Harrison M."/>
            <person name="Strong C."/>
            <person name="Farmer C."/>
            <person name="Delahaunty K."/>
            <person name="Markovic C."/>
            <person name="Hall O."/>
            <person name="Minx P."/>
            <person name="Tomlinson C."/>
            <person name="Mitreva M."/>
            <person name="Hou S."/>
            <person name="Chen J."/>
            <person name="Wollam A."/>
            <person name="Pepin K.H."/>
            <person name="Johnson M."/>
            <person name="Bhonagiri V."/>
            <person name="Zhang X."/>
            <person name="Suruliraj S."/>
            <person name="Warren W."/>
            <person name="Chinwalla A."/>
            <person name="Mardis E.R."/>
            <person name="Wilson R.K."/>
        </authorList>
    </citation>
    <scope>NUCLEOTIDE SEQUENCE [LARGE SCALE GENOMIC DNA]</scope>
    <source>
        <strain evidence="16 17">6014059</strain>
    </source>
</reference>
<dbReference type="NCBIfam" id="NF006779">
    <property type="entry name" value="PRK09293.1-3"/>
    <property type="match status" value="1"/>
</dbReference>
<dbReference type="InterPro" id="IPR000146">
    <property type="entry name" value="FBPase_class-1"/>
</dbReference>
<comment type="pathway">
    <text evidence="9">Carbohydrate biosynthesis.</text>
</comment>
<dbReference type="Pfam" id="PF18913">
    <property type="entry name" value="FBPase_C"/>
    <property type="match status" value="1"/>
</dbReference>
<name>A0A828SNA9_ACIBA</name>
<dbReference type="FunFam" id="3.40.190.80:FF:000011">
    <property type="entry name" value="Fructose-1,6-bisphosphatase class 1"/>
    <property type="match status" value="1"/>
</dbReference>
<dbReference type="GO" id="GO:0006000">
    <property type="term" value="P:fructose metabolic process"/>
    <property type="evidence" value="ECO:0007669"/>
    <property type="project" value="TreeGrafter"/>
</dbReference>
<sequence length="341" mass="37684">MPRIYLTHFDACAQERFFMSNLTLSQFLQQEKGNLTPELAQVIDTIAATCKTIDQALQKGALAGILGSAGNENVQGETQKKLDVISNDYLIDALKVHPHVGGLASEELDDFTPAQENGEYLVLFDPLDGSSNIDINMCVGTIFSILPAKNAVTQAQDFMQAGTQQVAAGYVLYGPSTMMALTVGNGVAFFTLDPETQTFLLTTENVQVSADTQEFAINASNQRHWEQPVKQYIEELLAGKTSVREKDFNMRWVACMVGDVHRILCRGGIFLYPYDLKDPKKAGRLRLMYEANPMSMLIEQAGGASTTGRVRILEIEPTELHQRVPVIIGSKNEVERVTSYH</sequence>
<keyword evidence="6 12" id="KW-0378">Hydrolase</keyword>
<evidence type="ECO:0000256" key="8">
    <source>
        <dbReference type="ARBA" id="ARBA00023277"/>
    </source>
</evidence>
<keyword evidence="4 12" id="KW-0963">Cytoplasm</keyword>
<evidence type="ECO:0000256" key="12">
    <source>
        <dbReference type="HAMAP-Rule" id="MF_01855"/>
    </source>
</evidence>
<evidence type="ECO:0000256" key="3">
    <source>
        <dbReference type="ARBA" id="ARBA00013093"/>
    </source>
</evidence>
<evidence type="ECO:0000256" key="6">
    <source>
        <dbReference type="ARBA" id="ARBA00022801"/>
    </source>
</evidence>
<keyword evidence="8 12" id="KW-0119">Carbohydrate metabolism</keyword>